<evidence type="ECO:0000313" key="3">
    <source>
        <dbReference type="EMBL" id="MCC2167782.1"/>
    </source>
</evidence>
<dbReference type="GO" id="GO:0003677">
    <property type="term" value="F:DNA binding"/>
    <property type="evidence" value="ECO:0007669"/>
    <property type="project" value="InterPro"/>
</dbReference>
<dbReference type="Pfam" id="PF01381">
    <property type="entry name" value="HTH_3"/>
    <property type="match status" value="1"/>
</dbReference>
<dbReference type="Gene3D" id="1.10.260.40">
    <property type="entry name" value="lambda repressor-like DNA-binding domains"/>
    <property type="match status" value="1"/>
</dbReference>
<comment type="caution">
    <text evidence="3">The sequence shown here is derived from an EMBL/GenBank/DDBJ whole genome shotgun (WGS) entry which is preliminary data.</text>
</comment>
<name>A0AAE3AXE3_9FIRM</name>
<dbReference type="EMBL" id="JAJEQF010000020">
    <property type="protein sequence ID" value="MCC2167782.1"/>
    <property type="molecule type" value="Genomic_DNA"/>
</dbReference>
<reference evidence="3 4" key="1">
    <citation type="submission" date="2021-10" db="EMBL/GenBank/DDBJ databases">
        <title>Anaerobic single-cell dispensing facilitates the cultivation of human gut bacteria.</title>
        <authorList>
            <person name="Afrizal A."/>
        </authorList>
    </citation>
    <scope>NUCLEOTIDE SEQUENCE [LARGE SCALE GENOMIC DNA]</scope>
    <source>
        <strain evidence="3 4">CLA-AA-H244</strain>
    </source>
</reference>
<sequence>MKRKQEKPAYDRIAAGERLRCRRLELGWSRELVAERLGVVNKYYADIERGTCGMSVETLINLSRLYGVSLDTLIYGEKEKQSPVSQGEQLMRGLDRMPQVVQDYCLRMLWLFADGLRAAQEETAEYETVKSSSDSEENSGSED</sequence>
<accession>A0AAE3AXE3</accession>
<keyword evidence="4" id="KW-1185">Reference proteome</keyword>
<dbReference type="CDD" id="cd00093">
    <property type="entry name" value="HTH_XRE"/>
    <property type="match status" value="1"/>
</dbReference>
<dbReference type="RefSeq" id="WP_117961981.1">
    <property type="nucleotide sequence ID" value="NZ_JAJEQF010000020.1"/>
</dbReference>
<dbReference type="SUPFAM" id="SSF47413">
    <property type="entry name" value="lambda repressor-like DNA-binding domains"/>
    <property type="match status" value="1"/>
</dbReference>
<dbReference type="InterPro" id="IPR010982">
    <property type="entry name" value="Lambda_DNA-bd_dom_sf"/>
</dbReference>
<dbReference type="InterPro" id="IPR001387">
    <property type="entry name" value="Cro/C1-type_HTH"/>
</dbReference>
<dbReference type="AlphaFoldDB" id="A0AAE3AXE3"/>
<feature type="region of interest" description="Disordered" evidence="1">
    <location>
        <begin position="124"/>
        <end position="143"/>
    </location>
</feature>
<dbReference type="Proteomes" id="UP001199355">
    <property type="component" value="Unassembled WGS sequence"/>
</dbReference>
<evidence type="ECO:0000313" key="4">
    <source>
        <dbReference type="Proteomes" id="UP001199355"/>
    </source>
</evidence>
<feature type="domain" description="HTH cro/C1-type" evidence="2">
    <location>
        <begin position="19"/>
        <end position="73"/>
    </location>
</feature>
<organism evidence="3 4">
    <name type="scientific">Gallintestinimicrobium propionicum</name>
    <dbReference type="NCBI Taxonomy" id="2981770"/>
    <lineage>
        <taxon>Bacteria</taxon>
        <taxon>Bacillati</taxon>
        <taxon>Bacillota</taxon>
        <taxon>Clostridia</taxon>
        <taxon>Lachnospirales</taxon>
        <taxon>Lachnospiraceae</taxon>
        <taxon>Gallintestinimicrobium</taxon>
    </lineage>
</organism>
<protein>
    <submittedName>
        <fullName evidence="3">Helix-turn-helix domain-containing protein</fullName>
    </submittedName>
</protein>
<feature type="compositionally biased region" description="Acidic residues" evidence="1">
    <location>
        <begin position="134"/>
        <end position="143"/>
    </location>
</feature>
<proteinExistence type="predicted"/>
<dbReference type="SMART" id="SM00530">
    <property type="entry name" value="HTH_XRE"/>
    <property type="match status" value="1"/>
</dbReference>
<evidence type="ECO:0000256" key="1">
    <source>
        <dbReference type="SAM" id="MobiDB-lite"/>
    </source>
</evidence>
<evidence type="ECO:0000259" key="2">
    <source>
        <dbReference type="PROSITE" id="PS50943"/>
    </source>
</evidence>
<gene>
    <name evidence="3" type="ORF">LKD45_08775</name>
</gene>
<dbReference type="PROSITE" id="PS50943">
    <property type="entry name" value="HTH_CROC1"/>
    <property type="match status" value="1"/>
</dbReference>